<protein>
    <recommendedName>
        <fullName evidence="2 5">Basal-body rod modification protein FlgD</fullName>
    </recommendedName>
</protein>
<evidence type="ECO:0000256" key="1">
    <source>
        <dbReference type="ARBA" id="ARBA00010577"/>
    </source>
</evidence>
<feature type="compositionally biased region" description="Low complexity" evidence="6">
    <location>
        <begin position="13"/>
        <end position="24"/>
    </location>
</feature>
<evidence type="ECO:0000256" key="5">
    <source>
        <dbReference type="RuleBase" id="RU362076"/>
    </source>
</evidence>
<comment type="function">
    <text evidence="4 5">Required for flagellar hook formation. May act as a scaffolding protein.</text>
</comment>
<dbReference type="EMBL" id="LAJX01000063">
    <property type="protein sequence ID" value="KJV07085.1"/>
    <property type="molecule type" value="Genomic_DNA"/>
</dbReference>
<dbReference type="InterPro" id="IPR025965">
    <property type="entry name" value="FlgD/Vpr_Ig-like"/>
</dbReference>
<dbReference type="GO" id="GO:0044781">
    <property type="term" value="P:bacterial-type flagellum organization"/>
    <property type="evidence" value="ECO:0007669"/>
    <property type="project" value="UniProtKB-UniRule"/>
</dbReference>
<sequence length="224" mass="22941">MSSVSGLNGLGISSTQDSSSSNKSTTIDQQAFLKLLTTQMTHQDPTSPMKNSELTSQLAEISTASGVGDLKQSMQNLGDSLSSNQALQAASLVGRNVTVASDVGLLAAGGEINGSFNLSSSSDVVTLTISDPDTGDVIRKIELGQKEAGTVGFSWDGKNDAGTLVSPGLYKVQAEALIGGVNTAFQPEIETKVESVSLSSSGNAIQVSLAGLGSMSVNKIKQIL</sequence>
<feature type="domain" description="FlgD Tudor-like" evidence="8">
    <location>
        <begin position="84"/>
        <end position="221"/>
    </location>
</feature>
<dbReference type="OrthoDB" id="9785233at2"/>
<evidence type="ECO:0000256" key="2">
    <source>
        <dbReference type="ARBA" id="ARBA00016013"/>
    </source>
</evidence>
<dbReference type="Proteomes" id="UP000033684">
    <property type="component" value="Unassembled WGS sequence"/>
</dbReference>
<evidence type="ECO:0000259" key="7">
    <source>
        <dbReference type="Pfam" id="PF13860"/>
    </source>
</evidence>
<dbReference type="InterPro" id="IPR025963">
    <property type="entry name" value="FLgD_Tudor"/>
</dbReference>
<dbReference type="Pfam" id="PF03963">
    <property type="entry name" value="FlgD"/>
    <property type="match status" value="1"/>
</dbReference>
<dbReference type="Pfam" id="PF13861">
    <property type="entry name" value="FLgD_tudor"/>
    <property type="match status" value="1"/>
</dbReference>
<accession>A0A0F3IK15</accession>
<keyword evidence="3 5" id="KW-1005">Bacterial flagellum biogenesis</keyword>
<dbReference type="Gene3D" id="2.30.30.910">
    <property type="match status" value="1"/>
</dbReference>
<dbReference type="PATRIC" id="fig|1632867.3.peg.4907"/>
<name>A0A0F3IK15_9GAMM</name>
<gene>
    <name evidence="9" type="ORF">VZ94_07105</name>
</gene>
<keyword evidence="10" id="KW-1185">Reference proteome</keyword>
<dbReference type="RefSeq" id="WP_045778699.1">
    <property type="nucleotide sequence ID" value="NZ_LAJX01000063.1"/>
</dbReference>
<organism evidence="9 10">
    <name type="scientific">Methylocucumis oryzae</name>
    <dbReference type="NCBI Taxonomy" id="1632867"/>
    <lineage>
        <taxon>Bacteria</taxon>
        <taxon>Pseudomonadati</taxon>
        <taxon>Pseudomonadota</taxon>
        <taxon>Gammaproteobacteria</taxon>
        <taxon>Methylococcales</taxon>
        <taxon>Methylococcaceae</taxon>
        <taxon>Methylocucumis</taxon>
    </lineage>
</organism>
<evidence type="ECO:0000313" key="9">
    <source>
        <dbReference type="EMBL" id="KJV07085.1"/>
    </source>
</evidence>
<reference evidence="9 10" key="2">
    <citation type="journal article" date="2016" name="Microb. Ecol.">
        <title>Genome Characteristics of a Novel Type I Methanotroph (Sn10-6) Isolated from a Flooded Indian Rice Field.</title>
        <authorList>
            <person name="Rahalkar M.C."/>
            <person name="Pandit P.S."/>
            <person name="Dhakephalkar P.K."/>
            <person name="Pore S."/>
            <person name="Arora P."/>
            <person name="Kapse N."/>
        </authorList>
    </citation>
    <scope>NUCLEOTIDE SEQUENCE [LARGE SCALE GENOMIC DNA]</scope>
    <source>
        <strain evidence="9 10">Sn10-6</strain>
    </source>
</reference>
<proteinExistence type="inferred from homology"/>
<dbReference type="InterPro" id="IPR005648">
    <property type="entry name" value="FlgD"/>
</dbReference>
<feature type="region of interest" description="Disordered" evidence="6">
    <location>
        <begin position="1"/>
        <end position="24"/>
    </location>
</feature>
<comment type="caution">
    <text evidence="9">The sequence shown here is derived from an EMBL/GenBank/DDBJ whole genome shotgun (WGS) entry which is preliminary data.</text>
</comment>
<evidence type="ECO:0000256" key="6">
    <source>
        <dbReference type="SAM" id="MobiDB-lite"/>
    </source>
</evidence>
<reference evidence="10" key="1">
    <citation type="submission" date="2015-03" db="EMBL/GenBank/DDBJ databases">
        <title>Draft genome sequence of a novel methanotroph (Sn10-6) isolated from flooded ricefield rhizosphere in India.</title>
        <authorList>
            <person name="Pandit P.S."/>
            <person name="Pore S.D."/>
            <person name="Arora P."/>
            <person name="Kapse N.G."/>
            <person name="Dhakephalkar P.K."/>
            <person name="Rahalkar M.C."/>
        </authorList>
    </citation>
    <scope>NUCLEOTIDE SEQUENCE [LARGE SCALE GENOMIC DNA]</scope>
    <source>
        <strain evidence="10">Sn10-6</strain>
    </source>
</reference>
<evidence type="ECO:0000313" key="10">
    <source>
        <dbReference type="Proteomes" id="UP000033684"/>
    </source>
</evidence>
<evidence type="ECO:0000256" key="3">
    <source>
        <dbReference type="ARBA" id="ARBA00022795"/>
    </source>
</evidence>
<feature type="domain" description="FlgD/Vpr Ig-like" evidence="7">
    <location>
        <begin position="109"/>
        <end position="177"/>
    </location>
</feature>
<dbReference type="Pfam" id="PF13860">
    <property type="entry name" value="FlgD_ig"/>
    <property type="match status" value="1"/>
</dbReference>
<evidence type="ECO:0000259" key="8">
    <source>
        <dbReference type="Pfam" id="PF13861"/>
    </source>
</evidence>
<comment type="similarity">
    <text evidence="1 5">Belongs to the FlgD family.</text>
</comment>
<dbReference type="Gene3D" id="2.60.40.4070">
    <property type="match status" value="1"/>
</dbReference>
<evidence type="ECO:0000256" key="4">
    <source>
        <dbReference type="ARBA" id="ARBA00024746"/>
    </source>
</evidence>
<dbReference type="AlphaFoldDB" id="A0A0F3IK15"/>